<accession>A0A6J5SUM2</accession>
<reference evidence="2" key="1">
    <citation type="submission" date="2020-05" db="EMBL/GenBank/DDBJ databases">
        <authorList>
            <person name="Chiriac C."/>
            <person name="Salcher M."/>
            <person name="Ghai R."/>
            <person name="Kavagutti S V."/>
        </authorList>
    </citation>
    <scope>NUCLEOTIDE SEQUENCE</scope>
</reference>
<sequence>MLREYNVHDGETIFDIAINTYGSTDYVYKLIADNPVITSIDFDFSLYPGTILLWDPDFKIIQAPDLTSADTAPASTLASYTALDGQSIFDICLQTYGDLNLLYKLMQDNKIDNTNSTMLKGSVFIFDTLLIKDNSLKDDDYHYATLSI</sequence>
<feature type="domain" description="LysM" evidence="1">
    <location>
        <begin position="3"/>
        <end position="54"/>
    </location>
</feature>
<dbReference type="PROSITE" id="PS51782">
    <property type="entry name" value="LYSM"/>
    <property type="match status" value="1"/>
</dbReference>
<dbReference type="EMBL" id="LR797460">
    <property type="protein sequence ID" value="CAB4218271.1"/>
    <property type="molecule type" value="Genomic_DNA"/>
</dbReference>
<protein>
    <recommendedName>
        <fullName evidence="1">LysM domain-containing protein</fullName>
    </recommendedName>
</protein>
<evidence type="ECO:0000259" key="1">
    <source>
        <dbReference type="PROSITE" id="PS51782"/>
    </source>
</evidence>
<name>A0A6J5SUM2_9CAUD</name>
<evidence type="ECO:0000313" key="2">
    <source>
        <dbReference type="EMBL" id="CAB4218271.1"/>
    </source>
</evidence>
<dbReference type="InterPro" id="IPR018392">
    <property type="entry name" value="LysM"/>
</dbReference>
<organism evidence="2">
    <name type="scientific">uncultured Caudovirales phage</name>
    <dbReference type="NCBI Taxonomy" id="2100421"/>
    <lineage>
        <taxon>Viruses</taxon>
        <taxon>Duplodnaviria</taxon>
        <taxon>Heunggongvirae</taxon>
        <taxon>Uroviricota</taxon>
        <taxon>Caudoviricetes</taxon>
        <taxon>Peduoviridae</taxon>
        <taxon>Maltschvirus</taxon>
        <taxon>Maltschvirus maltsch</taxon>
    </lineage>
</organism>
<proteinExistence type="predicted"/>
<gene>
    <name evidence="2" type="ORF">UFOVP1596_11</name>
</gene>